<comment type="caution">
    <text evidence="1">The sequence shown here is derived from an EMBL/GenBank/DDBJ whole genome shotgun (WGS) entry which is preliminary data.</text>
</comment>
<evidence type="ECO:0000313" key="2">
    <source>
        <dbReference type="Proteomes" id="UP000325313"/>
    </source>
</evidence>
<dbReference type="Proteomes" id="UP000325313">
    <property type="component" value="Unassembled WGS sequence"/>
</dbReference>
<organism evidence="1 2">
    <name type="scientific">Puccinia graminis f. sp. tritici</name>
    <dbReference type="NCBI Taxonomy" id="56615"/>
    <lineage>
        <taxon>Eukaryota</taxon>
        <taxon>Fungi</taxon>
        <taxon>Dikarya</taxon>
        <taxon>Basidiomycota</taxon>
        <taxon>Pucciniomycotina</taxon>
        <taxon>Pucciniomycetes</taxon>
        <taxon>Pucciniales</taxon>
        <taxon>Pucciniaceae</taxon>
        <taxon>Puccinia</taxon>
    </lineage>
</organism>
<protein>
    <submittedName>
        <fullName evidence="1">Uncharacterized protein</fullName>
    </submittedName>
</protein>
<gene>
    <name evidence="1" type="ORF">PGTUg99_027245</name>
</gene>
<name>A0A5B0RFE9_PUCGR</name>
<dbReference type="EMBL" id="VDEP01000205">
    <property type="protein sequence ID" value="KAA1124099.1"/>
    <property type="molecule type" value="Genomic_DNA"/>
</dbReference>
<accession>A0A5B0RFE9</accession>
<sequence length="274" mass="29835">MTTATQPPDADLSADGPIVRRLLETPTAMATVIGALIQRGGFPPSNTVANIAPAPGRHIYGKLIRPNLAAYTRTHGTNGERFTNAPFPLIRAHVMAQPAAWQQRHLPIGLVDDDMDAIQNLDQFLRTMVKHERTTLRNLSDLTLVVEPLALFPNYSTCSSSSIKALAGHATLLVARTWPGGPPAQSGSGETASQWEIIDRHLEMLAGLSPVVLQAHIELIIRKDAHYFDGSKYIGDIPRETFHLPTAAEVNEEVERLNRTPAAERAAQLAAINE</sequence>
<reference evidence="1 2" key="1">
    <citation type="submission" date="2019-05" db="EMBL/GenBank/DDBJ databases">
        <title>Emergence of the Ug99 lineage of the wheat stem rust pathogen through somatic hybridization.</title>
        <authorList>
            <person name="Li F."/>
            <person name="Upadhyaya N.M."/>
            <person name="Sperschneider J."/>
            <person name="Matny O."/>
            <person name="Nguyen-Phuc H."/>
            <person name="Mago R."/>
            <person name="Raley C."/>
            <person name="Miller M.E."/>
            <person name="Silverstein K.A.T."/>
            <person name="Henningsen E."/>
            <person name="Hirsch C.D."/>
            <person name="Visser B."/>
            <person name="Pretorius Z.A."/>
            <person name="Steffenson B.J."/>
            <person name="Schwessinger B."/>
            <person name="Dodds P.N."/>
            <person name="Figueroa M."/>
        </authorList>
    </citation>
    <scope>NUCLEOTIDE SEQUENCE [LARGE SCALE GENOMIC DNA]</scope>
    <source>
        <strain evidence="1 2">Ug99</strain>
    </source>
</reference>
<dbReference type="AlphaFoldDB" id="A0A5B0RFE9"/>
<proteinExistence type="predicted"/>
<evidence type="ECO:0000313" key="1">
    <source>
        <dbReference type="EMBL" id="KAA1124099.1"/>
    </source>
</evidence>